<comment type="function">
    <text evidence="8">Acts on ADP-mannose and ADP-glucose as well as ADP-ribose. Prevents glycogen biosynthesis. The reaction catalyzed by this enzyme is a limiting step of the gluconeogenic process.</text>
</comment>
<dbReference type="PANTHER" id="PTHR11839:SF5">
    <property type="entry name" value="ADP-RIBOSE PYROPHOSPHATASE"/>
    <property type="match status" value="1"/>
</dbReference>
<dbReference type="GO" id="GO:0006753">
    <property type="term" value="P:nucleoside phosphate metabolic process"/>
    <property type="evidence" value="ECO:0007669"/>
    <property type="project" value="TreeGrafter"/>
</dbReference>
<evidence type="ECO:0000256" key="12">
    <source>
        <dbReference type="ARBA" id="ARBA00049546"/>
    </source>
</evidence>
<organism evidence="16 17">
    <name type="scientific">Thiomicrorhabdus xiamenensis</name>
    <dbReference type="NCBI Taxonomy" id="2739063"/>
    <lineage>
        <taxon>Bacteria</taxon>
        <taxon>Pseudomonadati</taxon>
        <taxon>Pseudomonadota</taxon>
        <taxon>Gammaproteobacteria</taxon>
        <taxon>Thiotrichales</taxon>
        <taxon>Piscirickettsiaceae</taxon>
        <taxon>Thiomicrorhabdus</taxon>
    </lineage>
</organism>
<dbReference type="SUPFAM" id="SSF55811">
    <property type="entry name" value="Nudix"/>
    <property type="match status" value="1"/>
</dbReference>
<dbReference type="PANTHER" id="PTHR11839">
    <property type="entry name" value="UDP/ADP-SUGAR PYROPHOSPHATASE"/>
    <property type="match status" value="1"/>
</dbReference>
<dbReference type="AlphaFoldDB" id="A0A7D4T0Z5"/>
<keyword evidence="6" id="KW-0378">Hydrolase</keyword>
<dbReference type="Pfam" id="PF00293">
    <property type="entry name" value="NUDIX"/>
    <property type="match status" value="1"/>
</dbReference>
<evidence type="ECO:0000256" key="1">
    <source>
        <dbReference type="ARBA" id="ARBA00001946"/>
    </source>
</evidence>
<comment type="similarity">
    <text evidence="2">Belongs to the Nudix hydrolase family. NudF subfamily.</text>
</comment>
<feature type="binding site" evidence="13">
    <location>
        <position position="91"/>
    </location>
    <ligand>
        <name>Mg(2+)</name>
        <dbReference type="ChEBI" id="CHEBI:18420"/>
        <label>1</label>
    </ligand>
</feature>
<dbReference type="Proteomes" id="UP000504724">
    <property type="component" value="Chromosome"/>
</dbReference>
<name>A0A7D4T0Z5_9GAMM</name>
<protein>
    <recommendedName>
        <fullName evidence="4">ADP-ribose pyrophosphatase</fullName>
        <ecNumber evidence="3">3.6.1.13</ecNumber>
    </recommendedName>
    <alternativeName>
        <fullName evidence="9">ADP-ribose diphosphatase</fullName>
    </alternativeName>
    <alternativeName>
        <fullName evidence="11">ADP-ribose phosphohydrolase</fullName>
    </alternativeName>
    <alternativeName>
        <fullName evidence="10">Adenosine diphosphoribose pyrophosphatase</fullName>
    </alternativeName>
</protein>
<feature type="binding site" evidence="13">
    <location>
        <position position="107"/>
    </location>
    <ligand>
        <name>Mg(2+)</name>
        <dbReference type="ChEBI" id="CHEBI:18420"/>
        <label>1</label>
    </ligand>
</feature>
<dbReference type="NCBIfam" id="TIGR00052">
    <property type="entry name" value="nudix-type nucleoside diphosphatase, YffH/AdpP family"/>
    <property type="match status" value="1"/>
</dbReference>
<evidence type="ECO:0000313" key="16">
    <source>
        <dbReference type="EMBL" id="QKI89145.1"/>
    </source>
</evidence>
<gene>
    <name evidence="16" type="ORF">HQN79_05985</name>
</gene>
<dbReference type="PROSITE" id="PS51462">
    <property type="entry name" value="NUDIX"/>
    <property type="match status" value="1"/>
</dbReference>
<evidence type="ECO:0000256" key="4">
    <source>
        <dbReference type="ARBA" id="ARBA00013297"/>
    </source>
</evidence>
<feature type="binding site" evidence="13">
    <location>
        <position position="159"/>
    </location>
    <ligand>
        <name>Mg(2+)</name>
        <dbReference type="ChEBI" id="CHEBI:18420"/>
        <label>1</label>
    </ligand>
</feature>
<evidence type="ECO:0000256" key="9">
    <source>
        <dbReference type="ARBA" id="ARBA00030162"/>
    </source>
</evidence>
<comment type="catalytic activity">
    <reaction evidence="12">
        <text>ADP-D-ribose + H2O = D-ribose 5-phosphate + AMP + 2 H(+)</text>
        <dbReference type="Rhea" id="RHEA:10412"/>
        <dbReference type="ChEBI" id="CHEBI:15377"/>
        <dbReference type="ChEBI" id="CHEBI:15378"/>
        <dbReference type="ChEBI" id="CHEBI:57967"/>
        <dbReference type="ChEBI" id="CHEBI:78346"/>
        <dbReference type="ChEBI" id="CHEBI:456215"/>
        <dbReference type="EC" id="3.6.1.13"/>
    </reaction>
</comment>
<dbReference type="GO" id="GO:0047631">
    <property type="term" value="F:ADP-ribose diphosphatase activity"/>
    <property type="evidence" value="ECO:0007669"/>
    <property type="project" value="UniProtKB-EC"/>
</dbReference>
<dbReference type="GO" id="GO:0019693">
    <property type="term" value="P:ribose phosphate metabolic process"/>
    <property type="evidence" value="ECO:0007669"/>
    <property type="project" value="TreeGrafter"/>
</dbReference>
<accession>A0A7D4T0Z5</accession>
<evidence type="ECO:0000256" key="10">
    <source>
        <dbReference type="ARBA" id="ARBA00030308"/>
    </source>
</evidence>
<evidence type="ECO:0000256" key="11">
    <source>
        <dbReference type="ARBA" id="ARBA00033056"/>
    </source>
</evidence>
<dbReference type="InterPro" id="IPR015797">
    <property type="entry name" value="NUDIX_hydrolase-like_dom_sf"/>
</dbReference>
<comment type="cofactor">
    <cofactor evidence="1 13">
        <name>Mg(2+)</name>
        <dbReference type="ChEBI" id="CHEBI:18420"/>
    </cofactor>
</comment>
<dbReference type="InterPro" id="IPR004385">
    <property type="entry name" value="NDP_pyrophosphatase"/>
</dbReference>
<evidence type="ECO:0000256" key="7">
    <source>
        <dbReference type="ARBA" id="ARBA00022842"/>
    </source>
</evidence>
<dbReference type="Gene3D" id="3.90.79.10">
    <property type="entry name" value="Nucleoside Triphosphate Pyrophosphohydrolase"/>
    <property type="match status" value="1"/>
</dbReference>
<dbReference type="KEGG" id="txa:HQN79_05985"/>
<keyword evidence="17" id="KW-1185">Reference proteome</keyword>
<dbReference type="GO" id="GO:0005829">
    <property type="term" value="C:cytosol"/>
    <property type="evidence" value="ECO:0007669"/>
    <property type="project" value="TreeGrafter"/>
</dbReference>
<evidence type="ECO:0000256" key="6">
    <source>
        <dbReference type="ARBA" id="ARBA00022801"/>
    </source>
</evidence>
<dbReference type="EC" id="3.6.1.13" evidence="3"/>
<dbReference type="InterPro" id="IPR020084">
    <property type="entry name" value="NUDIX_hydrolase_CS"/>
</dbReference>
<sequence>MSKQLNILNTRQGYSGFFRIDILRYQHSLYAGGMSAEIDRELFGRGEAAVLLLYDSQAEELILIEQCRAGALVHAQKANSPDKAWLIEPIAGMIDSGETAEQAAVREAKEEAGIDIPAAEYVCKFYPSPGGSDEVLHLFAAQIDINDVADFAGLEEDVEDIKVLKIPFDEAKQNLLNGHYNVASTIIALQWLFFQRQNDAGLC</sequence>
<evidence type="ECO:0000256" key="2">
    <source>
        <dbReference type="ARBA" id="ARBA00007482"/>
    </source>
</evidence>
<dbReference type="RefSeq" id="WP_173285013.1">
    <property type="nucleotide sequence ID" value="NZ_CP054020.1"/>
</dbReference>
<feature type="binding site" evidence="13">
    <location>
        <position position="111"/>
    </location>
    <ligand>
        <name>Mg(2+)</name>
        <dbReference type="ChEBI" id="CHEBI:18420"/>
        <label>1</label>
    </ligand>
</feature>
<proteinExistence type="inferred from homology"/>
<evidence type="ECO:0000256" key="13">
    <source>
        <dbReference type="PIRSR" id="PIRSR604385-2"/>
    </source>
</evidence>
<evidence type="ECO:0000313" key="17">
    <source>
        <dbReference type="Proteomes" id="UP000504724"/>
    </source>
</evidence>
<keyword evidence="5 13" id="KW-0479">Metal-binding</keyword>
<reference evidence="16 17" key="1">
    <citation type="submission" date="2020-05" db="EMBL/GenBank/DDBJ databases">
        <title>Thiomicrorhabdus sediminis sp.nov. and Thiomicrorhabdus xiamenensis sp.nov., novel sulfur-oxidizing bacteria isolated from coastal sediment.</title>
        <authorList>
            <person name="Liu X."/>
        </authorList>
    </citation>
    <scope>NUCLEOTIDE SEQUENCE [LARGE SCALE GENOMIC DNA]</scope>
    <source>
        <strain evidence="16 17">G2</strain>
    </source>
</reference>
<evidence type="ECO:0000256" key="14">
    <source>
        <dbReference type="PIRSR" id="PIRSR604385-3"/>
    </source>
</evidence>
<dbReference type="CDD" id="cd24155">
    <property type="entry name" value="NUDIX_ADPRase"/>
    <property type="match status" value="1"/>
</dbReference>
<evidence type="ECO:0000259" key="15">
    <source>
        <dbReference type="PROSITE" id="PS51462"/>
    </source>
</evidence>
<evidence type="ECO:0000256" key="5">
    <source>
        <dbReference type="ARBA" id="ARBA00022723"/>
    </source>
</evidence>
<evidence type="ECO:0000256" key="3">
    <source>
        <dbReference type="ARBA" id="ARBA00012453"/>
    </source>
</evidence>
<dbReference type="PROSITE" id="PS00893">
    <property type="entry name" value="NUDIX_BOX"/>
    <property type="match status" value="1"/>
</dbReference>
<dbReference type="GO" id="GO:0019144">
    <property type="term" value="F:ADP-sugar diphosphatase activity"/>
    <property type="evidence" value="ECO:0007669"/>
    <property type="project" value="TreeGrafter"/>
</dbReference>
<dbReference type="GO" id="GO:0046872">
    <property type="term" value="F:metal ion binding"/>
    <property type="evidence" value="ECO:0007669"/>
    <property type="project" value="UniProtKB-KW"/>
</dbReference>
<keyword evidence="7 13" id="KW-0460">Magnesium</keyword>
<dbReference type="EMBL" id="CP054020">
    <property type="protein sequence ID" value="QKI89145.1"/>
    <property type="molecule type" value="Genomic_DNA"/>
</dbReference>
<feature type="short sequence motif" description="Nudix box" evidence="14">
    <location>
        <begin position="92"/>
        <end position="114"/>
    </location>
</feature>
<dbReference type="InterPro" id="IPR000086">
    <property type="entry name" value="NUDIX_hydrolase_dom"/>
</dbReference>
<feature type="domain" description="Nudix hydrolase" evidence="15">
    <location>
        <begin position="44"/>
        <end position="188"/>
    </location>
</feature>
<evidence type="ECO:0000256" key="8">
    <source>
        <dbReference type="ARBA" id="ARBA00025164"/>
    </source>
</evidence>